<organism evidence="1 2">
    <name type="scientific">Campylobacter suis</name>
    <dbReference type="NCBI Taxonomy" id="2790657"/>
    <lineage>
        <taxon>Bacteria</taxon>
        <taxon>Pseudomonadati</taxon>
        <taxon>Campylobacterota</taxon>
        <taxon>Epsilonproteobacteria</taxon>
        <taxon>Campylobacterales</taxon>
        <taxon>Campylobacteraceae</taxon>
        <taxon>Campylobacter</taxon>
    </lineage>
</organism>
<protein>
    <recommendedName>
        <fullName evidence="3">Periplasmic protein</fullName>
    </recommendedName>
</protein>
<reference evidence="1 2" key="1">
    <citation type="submission" date="2020-11" db="EMBL/GenBank/DDBJ databases">
        <authorList>
            <person name="Peeters C."/>
        </authorList>
    </citation>
    <scope>NUCLEOTIDE SEQUENCE [LARGE SCALE GENOMIC DNA]</scope>
    <source>
        <strain evidence="1 2">LMG 8286</strain>
    </source>
</reference>
<name>A0ABM8Q380_9BACT</name>
<evidence type="ECO:0008006" key="3">
    <source>
        <dbReference type="Google" id="ProtNLM"/>
    </source>
</evidence>
<sequence>MGKHTLLAVVLFLLLLVGVLGVYLYKFANAHQTVIAYAQPEALDNATIQSASTNDGWISQLANITKQDFSLAVNEIYIEYKRPNKNASLKTAFELFVDKNDIYSMFCLTQTLKNTNVNFTIVKDGVKSKIFLNTQDSEVLQRIILELKTYDIHSSVTEVKI</sequence>
<evidence type="ECO:0000313" key="1">
    <source>
        <dbReference type="EMBL" id="CAD7287345.1"/>
    </source>
</evidence>
<gene>
    <name evidence="1" type="ORF">LMG8286_00943</name>
</gene>
<dbReference type="EMBL" id="CAJHOE010000001">
    <property type="protein sequence ID" value="CAD7287345.1"/>
    <property type="molecule type" value="Genomic_DNA"/>
</dbReference>
<comment type="caution">
    <text evidence="1">The sequence shown here is derived from an EMBL/GenBank/DDBJ whole genome shotgun (WGS) entry which is preliminary data.</text>
</comment>
<accession>A0ABM8Q380</accession>
<proteinExistence type="predicted"/>
<evidence type="ECO:0000313" key="2">
    <source>
        <dbReference type="Proteomes" id="UP000789359"/>
    </source>
</evidence>
<keyword evidence="2" id="KW-1185">Reference proteome</keyword>
<dbReference type="Proteomes" id="UP000789359">
    <property type="component" value="Unassembled WGS sequence"/>
</dbReference>